<name>A0ABM1TR53_LIMPO</name>
<dbReference type="SUPFAM" id="SSF52113">
    <property type="entry name" value="BRCT domain"/>
    <property type="match status" value="1"/>
</dbReference>
<feature type="region of interest" description="Disordered" evidence="6">
    <location>
        <begin position="619"/>
        <end position="643"/>
    </location>
</feature>
<evidence type="ECO:0000256" key="1">
    <source>
        <dbReference type="ARBA" id="ARBA00010467"/>
    </source>
</evidence>
<proteinExistence type="inferred from homology"/>
<accession>A0ABM1TR53</accession>
<organism evidence="8 9">
    <name type="scientific">Limulus polyphemus</name>
    <name type="common">Atlantic horseshoe crab</name>
    <dbReference type="NCBI Taxonomy" id="6850"/>
    <lineage>
        <taxon>Eukaryota</taxon>
        <taxon>Metazoa</taxon>
        <taxon>Ecdysozoa</taxon>
        <taxon>Arthropoda</taxon>
        <taxon>Chelicerata</taxon>
        <taxon>Merostomata</taxon>
        <taxon>Xiphosura</taxon>
        <taxon>Limulidae</taxon>
        <taxon>Limulus</taxon>
    </lineage>
</organism>
<protein>
    <recommendedName>
        <fullName evidence="5">Telomeric repeat-binding factor 2-interacting protein 1</fullName>
        <shortName evidence="5">TERF2-interacting telomeric protein 1</shortName>
    </recommendedName>
    <alternativeName>
        <fullName evidence="5">Repressor/activator protein 1 homolog</fullName>
    </alternativeName>
</protein>
<dbReference type="GeneID" id="111089702"/>
<dbReference type="InterPro" id="IPR036420">
    <property type="entry name" value="BRCT_dom_sf"/>
</dbReference>
<feature type="region of interest" description="Disordered" evidence="6">
    <location>
        <begin position="576"/>
        <end position="597"/>
    </location>
</feature>
<evidence type="ECO:0000256" key="2">
    <source>
        <dbReference type="ARBA" id="ARBA00022454"/>
    </source>
</evidence>
<evidence type="ECO:0000256" key="4">
    <source>
        <dbReference type="ARBA" id="ARBA00023242"/>
    </source>
</evidence>
<keyword evidence="5" id="KW-0804">Transcription</keyword>
<evidence type="ECO:0000313" key="9">
    <source>
        <dbReference type="RefSeq" id="XP_022258359.1"/>
    </source>
</evidence>
<dbReference type="Gene3D" id="3.40.50.10190">
    <property type="entry name" value="BRCT domain"/>
    <property type="match status" value="1"/>
</dbReference>
<gene>
    <name evidence="9" type="primary">LOC111089702</name>
</gene>
<evidence type="ECO:0000256" key="5">
    <source>
        <dbReference type="RuleBase" id="RU367107"/>
    </source>
</evidence>
<dbReference type="Gene3D" id="1.10.10.60">
    <property type="entry name" value="Homeodomain-like"/>
    <property type="match status" value="2"/>
</dbReference>
<dbReference type="InterPro" id="IPR039595">
    <property type="entry name" value="TE2IP/Rap1"/>
</dbReference>
<comment type="subcellular location">
    <subcellularLocation>
        <location evidence="5">Nucleus</location>
    </subcellularLocation>
    <subcellularLocation>
        <location evidence="5">Chromosome</location>
        <location evidence="5">Telomere</location>
    </subcellularLocation>
</comment>
<dbReference type="InterPro" id="IPR015010">
    <property type="entry name" value="TERF2IP_Myb"/>
</dbReference>
<dbReference type="PANTHER" id="PTHR16466">
    <property type="entry name" value="TELOMERE REPEAT-BINDING FACTOR 2-INTERACTING PROTEIN 1"/>
    <property type="match status" value="1"/>
</dbReference>
<dbReference type="InterPro" id="IPR009057">
    <property type="entry name" value="Homeodomain-like_sf"/>
</dbReference>
<evidence type="ECO:0000259" key="7">
    <source>
        <dbReference type="PROSITE" id="PS50172"/>
    </source>
</evidence>
<dbReference type="SUPFAM" id="SSF46689">
    <property type="entry name" value="Homeodomain-like"/>
    <property type="match status" value="2"/>
</dbReference>
<dbReference type="RefSeq" id="XP_022258359.1">
    <property type="nucleotide sequence ID" value="XM_022402651.1"/>
</dbReference>
<keyword evidence="5" id="KW-0010">Activator</keyword>
<dbReference type="PANTHER" id="PTHR16466:SF6">
    <property type="entry name" value="TELOMERIC REPEAT-BINDING FACTOR 2-INTERACTING PROTEIN 1"/>
    <property type="match status" value="1"/>
</dbReference>
<reference evidence="9" key="1">
    <citation type="submission" date="2025-08" db="UniProtKB">
        <authorList>
            <consortium name="RefSeq"/>
        </authorList>
    </citation>
    <scope>IDENTIFICATION</scope>
    <source>
        <tissue evidence="9">Muscle</tissue>
    </source>
</reference>
<keyword evidence="4 5" id="KW-0539">Nucleus</keyword>
<dbReference type="Pfam" id="PF08914">
    <property type="entry name" value="Myb_Rap1"/>
    <property type="match status" value="2"/>
</dbReference>
<dbReference type="Pfam" id="PF16589">
    <property type="entry name" value="BRCT_2"/>
    <property type="match status" value="1"/>
</dbReference>
<dbReference type="Proteomes" id="UP000694941">
    <property type="component" value="Unplaced"/>
</dbReference>
<comment type="subunit">
    <text evidence="5">Homodimer.</text>
</comment>
<evidence type="ECO:0000256" key="6">
    <source>
        <dbReference type="SAM" id="MobiDB-lite"/>
    </source>
</evidence>
<dbReference type="PROSITE" id="PS50172">
    <property type="entry name" value="BRCT"/>
    <property type="match status" value="1"/>
</dbReference>
<keyword evidence="2 5" id="KW-0158">Chromosome</keyword>
<keyword evidence="5" id="KW-0805">Transcription regulation</keyword>
<sequence>MLTHSKVLFVKANGTPMQFYMRPSAEKEKLRPLIEHGGGVVTSKLTSDAYKLVEPGSRVLTCDENTVRSKYIVDCVESNTLFNIEDYLIKTETEDVSDISDTEPNSMKNKNEFILSTKAKNTRARKEYSVEDQQAIINFICTKNRYSEIKGTRLWKDMESKNVLPSRTWQSMKEHFLKQIYPNLKAFNLSKLQIQKFIHSKNEKGYLSRENLKLHNLGKGYPEADRQSLAESVFSLGDKNCYTTEEDQKIIDYIFEDGSLAYRNVKGTVIWKDMERISLTNHSWQSMKERFLKRIVPNISKYKISPTHLRRLSTVVDIKHLQKLMTETIKKQKTQTSSDEKTIISESEDKTQNITGTVDKKLVHEKVCEITSKECSTENLMTETIKKQKTQTSSGEKTIISESEDKTQNITGTVDKILEKVGEINSTEFSTDTCPVNNKESSVSKTALEDTTGNKKHLGETCVKSHYFIKKGLKDVEENTEKHDNLQNVSLESTHKDYKNITQGENERENTDKKLYKMSSDTSEDTLLSDNSLTLDSFDANLLGAAHQLKTLDEKLELPTEPSPTKLSALKPVDNRIMDGRRGTGSRKVSGGQETATGREGVWERLITMAVKEKCWHAASDHDYKESGTTPRGQGKVPNIRGR</sequence>
<feature type="domain" description="BRCT" evidence="7">
    <location>
        <begin position="1"/>
        <end position="89"/>
    </location>
</feature>
<comment type="function">
    <text evidence="5">Acts both as a regulator of telomere function and as a transcription regulator. Involved in the regulation of telomere length and protection as a component of the shelterin complex (telosome). Does not bind DNA directly: recruited to telomeric double-stranded 5'-TTAGGG-3' repeats via its interaction with terf2. Independently of its function in telomeres, also acts as a transcription regulator: recruited to extratelomeric 5'-TTAGGG-3' sites via its association with terf2 or other factors, and regulates gene expression.</text>
</comment>
<evidence type="ECO:0000313" key="8">
    <source>
        <dbReference type="Proteomes" id="UP000694941"/>
    </source>
</evidence>
<keyword evidence="3 5" id="KW-0779">Telomere</keyword>
<comment type="similarity">
    <text evidence="1 5">Belongs to the RAP1 family.</text>
</comment>
<evidence type="ECO:0000256" key="3">
    <source>
        <dbReference type="ARBA" id="ARBA00022895"/>
    </source>
</evidence>
<keyword evidence="8" id="KW-1185">Reference proteome</keyword>
<dbReference type="CDD" id="cd11655">
    <property type="entry name" value="rap1_myb-like"/>
    <property type="match status" value="1"/>
</dbReference>
<dbReference type="InterPro" id="IPR001357">
    <property type="entry name" value="BRCT_dom"/>
</dbReference>